<comment type="caution">
    <text evidence="5">The sequence shown here is derived from an EMBL/GenBank/DDBJ whole genome shotgun (WGS) entry which is preliminary data.</text>
</comment>
<organism evidence="5 6">
    <name type="scientific">Calycina marina</name>
    <dbReference type="NCBI Taxonomy" id="1763456"/>
    <lineage>
        <taxon>Eukaryota</taxon>
        <taxon>Fungi</taxon>
        <taxon>Dikarya</taxon>
        <taxon>Ascomycota</taxon>
        <taxon>Pezizomycotina</taxon>
        <taxon>Leotiomycetes</taxon>
        <taxon>Helotiales</taxon>
        <taxon>Pezizellaceae</taxon>
        <taxon>Calycina</taxon>
    </lineage>
</organism>
<name>A0A9P8CGS5_9HELO</name>
<evidence type="ECO:0000313" key="5">
    <source>
        <dbReference type="EMBL" id="KAG9246539.1"/>
    </source>
</evidence>
<dbReference type="GO" id="GO:0005737">
    <property type="term" value="C:cytoplasm"/>
    <property type="evidence" value="ECO:0007669"/>
    <property type="project" value="TreeGrafter"/>
</dbReference>
<evidence type="ECO:0000256" key="3">
    <source>
        <dbReference type="SAM" id="MobiDB-lite"/>
    </source>
</evidence>
<dbReference type="OrthoDB" id="30840at2759"/>
<dbReference type="SUPFAM" id="SSF55729">
    <property type="entry name" value="Acyl-CoA N-acyltransferases (Nat)"/>
    <property type="match status" value="1"/>
</dbReference>
<dbReference type="InterPro" id="IPR051635">
    <property type="entry name" value="SNAT-like"/>
</dbReference>
<protein>
    <submittedName>
        <fullName evidence="5">Acyl-CoA N-acyltransferase</fullName>
    </submittedName>
</protein>
<dbReference type="Proteomes" id="UP000887226">
    <property type="component" value="Unassembled WGS sequence"/>
</dbReference>
<accession>A0A9P8CGS5</accession>
<gene>
    <name evidence="5" type="ORF">BJ878DRAFT_496784</name>
</gene>
<feature type="compositionally biased region" description="Basic and acidic residues" evidence="3">
    <location>
        <begin position="42"/>
        <end position="51"/>
    </location>
</feature>
<dbReference type="CDD" id="cd04301">
    <property type="entry name" value="NAT_SF"/>
    <property type="match status" value="1"/>
</dbReference>
<dbReference type="EMBL" id="MU253801">
    <property type="protein sequence ID" value="KAG9246539.1"/>
    <property type="molecule type" value="Genomic_DNA"/>
</dbReference>
<dbReference type="Pfam" id="PF13673">
    <property type="entry name" value="Acetyltransf_10"/>
    <property type="match status" value="1"/>
</dbReference>
<dbReference type="PANTHER" id="PTHR10908:SF0">
    <property type="entry name" value="SEROTONIN N-ACETYLTRANSFERASE"/>
    <property type="match status" value="1"/>
</dbReference>
<dbReference type="GO" id="GO:0004059">
    <property type="term" value="F:aralkylamine N-acetyltransferase activity"/>
    <property type="evidence" value="ECO:0007669"/>
    <property type="project" value="TreeGrafter"/>
</dbReference>
<dbReference type="Gene3D" id="3.40.630.30">
    <property type="match status" value="1"/>
</dbReference>
<sequence length="308" mass="33778">MNDQERSVIRAFQHSQPLLKRFPNRRKASKPGARNTAMPRDLNSEKSKAEITESPNRMPDSPVDLGADSSAQLGSSSGLKGFVVVPKSKQYKPNNLHPYTRPLTVSDIDAVVALENAAFSNPDERATREKIFYRLTKCNELCLGLFETIVPGQDNQPETFGSSRPVETSRSNGAISVLIGHVIAAKTTSPLVTDASMDFPQDWQADKPESSELGHQEAGRTIVLHSVAVLPEFQGRGIGRVLMMAYMQQMNGAGIADRLALIAHECMVSYYEKLAFANKGKSPCEFGGGGWFDMSFDLKTQHARATYG</sequence>
<evidence type="ECO:0000256" key="1">
    <source>
        <dbReference type="ARBA" id="ARBA00022679"/>
    </source>
</evidence>
<proteinExistence type="predicted"/>
<feature type="domain" description="N-acetyltransferase" evidence="4">
    <location>
        <begin position="98"/>
        <end position="299"/>
    </location>
</feature>
<keyword evidence="2" id="KW-0012">Acyltransferase</keyword>
<keyword evidence="6" id="KW-1185">Reference proteome</keyword>
<feature type="region of interest" description="Disordered" evidence="3">
    <location>
        <begin position="1"/>
        <end position="71"/>
    </location>
</feature>
<evidence type="ECO:0000313" key="6">
    <source>
        <dbReference type="Proteomes" id="UP000887226"/>
    </source>
</evidence>
<dbReference type="InterPro" id="IPR016181">
    <property type="entry name" value="Acyl_CoA_acyltransferase"/>
</dbReference>
<reference evidence="5" key="1">
    <citation type="journal article" date="2021" name="IMA Fungus">
        <title>Genomic characterization of three marine fungi, including Emericellopsis atlantica sp. nov. with signatures of a generalist lifestyle and marine biomass degradation.</title>
        <authorList>
            <person name="Hagestad O.C."/>
            <person name="Hou L."/>
            <person name="Andersen J.H."/>
            <person name="Hansen E.H."/>
            <person name="Altermark B."/>
            <person name="Li C."/>
            <person name="Kuhnert E."/>
            <person name="Cox R.J."/>
            <person name="Crous P.W."/>
            <person name="Spatafora J.W."/>
            <person name="Lail K."/>
            <person name="Amirebrahimi M."/>
            <person name="Lipzen A."/>
            <person name="Pangilinan J."/>
            <person name="Andreopoulos W."/>
            <person name="Hayes R.D."/>
            <person name="Ng V."/>
            <person name="Grigoriev I.V."/>
            <person name="Jackson S.A."/>
            <person name="Sutton T.D.S."/>
            <person name="Dobson A.D.W."/>
            <person name="Rama T."/>
        </authorList>
    </citation>
    <scope>NUCLEOTIDE SEQUENCE</scope>
    <source>
        <strain evidence="5">TRa3180A</strain>
    </source>
</reference>
<dbReference type="PANTHER" id="PTHR10908">
    <property type="entry name" value="SEROTONIN N-ACETYLTRANSFERASE"/>
    <property type="match status" value="1"/>
</dbReference>
<dbReference type="AlphaFoldDB" id="A0A9P8CGS5"/>
<dbReference type="InterPro" id="IPR000182">
    <property type="entry name" value="GNAT_dom"/>
</dbReference>
<keyword evidence="1" id="KW-0808">Transferase</keyword>
<evidence type="ECO:0000256" key="2">
    <source>
        <dbReference type="ARBA" id="ARBA00023315"/>
    </source>
</evidence>
<evidence type="ECO:0000259" key="4">
    <source>
        <dbReference type="PROSITE" id="PS51186"/>
    </source>
</evidence>
<dbReference type="PROSITE" id="PS51186">
    <property type="entry name" value="GNAT"/>
    <property type="match status" value="1"/>
</dbReference>